<dbReference type="InterPro" id="IPR001647">
    <property type="entry name" value="HTH_TetR"/>
</dbReference>
<gene>
    <name evidence="4" type="ORF">QE417_004546</name>
</gene>
<accession>A0ABU3H0D1</accession>
<dbReference type="SUPFAM" id="SSF46689">
    <property type="entry name" value="Homeodomain-like"/>
    <property type="match status" value="1"/>
</dbReference>
<evidence type="ECO:0000259" key="3">
    <source>
        <dbReference type="PROSITE" id="PS50977"/>
    </source>
</evidence>
<evidence type="ECO:0000256" key="1">
    <source>
        <dbReference type="ARBA" id="ARBA00023125"/>
    </source>
</evidence>
<dbReference type="EMBL" id="JAVLVU010000001">
    <property type="protein sequence ID" value="MDT3405474.1"/>
    <property type="molecule type" value="Genomic_DNA"/>
</dbReference>
<evidence type="ECO:0000313" key="5">
    <source>
        <dbReference type="Proteomes" id="UP001258315"/>
    </source>
</evidence>
<sequence length="195" mass="22615">MAARDTGAEQLIKDTAKHVFFAEGKIHAGTQEIADAAGVSRTLLNYYFRSKDVLIEQVFKEAVINLNQRLDIIMQSEKTFRKKIEEFIEVFLGEAMAFPYQETFLISVINSDICKYSDVQNSHKVQQFLEQIKDEMDAGRIEAMNPIHFMMNLSSLLSYPMVMAPIYKEYFDLSKEDFSVLIKERKQIICKMIFK</sequence>
<feature type="DNA-binding region" description="H-T-H motif" evidence="2">
    <location>
        <begin position="29"/>
        <end position="48"/>
    </location>
</feature>
<dbReference type="PROSITE" id="PS50977">
    <property type="entry name" value="HTH_TETR_2"/>
    <property type="match status" value="1"/>
</dbReference>
<name>A0ABU3H0D1_9SPHI</name>
<keyword evidence="5" id="KW-1185">Reference proteome</keyword>
<reference evidence="5" key="1">
    <citation type="submission" date="2023-07" db="EMBL/GenBank/DDBJ databases">
        <title>Functional and genomic diversity of the sorghum phyllosphere microbiome.</title>
        <authorList>
            <person name="Shade A."/>
        </authorList>
    </citation>
    <scope>NUCLEOTIDE SEQUENCE [LARGE SCALE GENOMIC DNA]</scope>
    <source>
        <strain evidence="5">SORGH_AS_0422</strain>
    </source>
</reference>
<evidence type="ECO:0000256" key="2">
    <source>
        <dbReference type="PROSITE-ProRule" id="PRU00335"/>
    </source>
</evidence>
<comment type="caution">
    <text evidence="4">The sequence shown here is derived from an EMBL/GenBank/DDBJ whole genome shotgun (WGS) entry which is preliminary data.</text>
</comment>
<protein>
    <submittedName>
        <fullName evidence="4">TetR/AcrR family transcriptional regulator</fullName>
    </submittedName>
</protein>
<dbReference type="Proteomes" id="UP001258315">
    <property type="component" value="Unassembled WGS sequence"/>
</dbReference>
<evidence type="ECO:0000313" key="4">
    <source>
        <dbReference type="EMBL" id="MDT3405474.1"/>
    </source>
</evidence>
<dbReference type="Pfam" id="PF00440">
    <property type="entry name" value="TetR_N"/>
    <property type="match status" value="1"/>
</dbReference>
<dbReference type="RefSeq" id="WP_311954080.1">
    <property type="nucleotide sequence ID" value="NZ_JAVLVU010000001.1"/>
</dbReference>
<feature type="domain" description="HTH tetR-type" evidence="3">
    <location>
        <begin position="6"/>
        <end position="66"/>
    </location>
</feature>
<dbReference type="PRINTS" id="PR00455">
    <property type="entry name" value="HTHTETR"/>
</dbReference>
<dbReference type="Gene3D" id="1.10.357.10">
    <property type="entry name" value="Tetracycline Repressor, domain 2"/>
    <property type="match status" value="1"/>
</dbReference>
<dbReference type="InterPro" id="IPR009057">
    <property type="entry name" value="Homeodomain-like_sf"/>
</dbReference>
<organism evidence="4 5">
    <name type="scientific">Mucilaginibacter terrae</name>
    <dbReference type="NCBI Taxonomy" id="1955052"/>
    <lineage>
        <taxon>Bacteria</taxon>
        <taxon>Pseudomonadati</taxon>
        <taxon>Bacteroidota</taxon>
        <taxon>Sphingobacteriia</taxon>
        <taxon>Sphingobacteriales</taxon>
        <taxon>Sphingobacteriaceae</taxon>
        <taxon>Mucilaginibacter</taxon>
    </lineage>
</organism>
<keyword evidence="1 2" id="KW-0238">DNA-binding</keyword>
<proteinExistence type="predicted"/>